<feature type="region of interest" description="Disordered" evidence="1">
    <location>
        <begin position="168"/>
        <end position="226"/>
    </location>
</feature>
<evidence type="ECO:0000256" key="2">
    <source>
        <dbReference type="SAM" id="Phobius"/>
    </source>
</evidence>
<evidence type="ECO:0000313" key="3">
    <source>
        <dbReference type="EMBL" id="UJO17029.1"/>
    </source>
</evidence>
<proteinExistence type="predicted"/>
<evidence type="ECO:0000256" key="1">
    <source>
        <dbReference type="SAM" id="MobiDB-lite"/>
    </source>
</evidence>
<name>A0A9Q8LGJ5_PASFU</name>
<gene>
    <name evidence="3" type="ORF">CLAFUR5_04476</name>
</gene>
<dbReference type="EMBL" id="CP090166">
    <property type="protein sequence ID" value="UJO17029.1"/>
    <property type="molecule type" value="Genomic_DNA"/>
</dbReference>
<keyword evidence="4" id="KW-1185">Reference proteome</keyword>
<feature type="transmembrane region" description="Helical" evidence="2">
    <location>
        <begin position="28"/>
        <end position="46"/>
    </location>
</feature>
<keyword evidence="2" id="KW-0812">Transmembrane</keyword>
<dbReference type="RefSeq" id="XP_047761395.1">
    <property type="nucleotide sequence ID" value="XM_047903624.1"/>
</dbReference>
<accession>A0A9Q8LGJ5</accession>
<evidence type="ECO:0000313" key="4">
    <source>
        <dbReference type="Proteomes" id="UP000756132"/>
    </source>
</evidence>
<dbReference type="OrthoDB" id="3870692at2759"/>
<feature type="transmembrane region" description="Helical" evidence="2">
    <location>
        <begin position="125"/>
        <end position="144"/>
    </location>
</feature>
<keyword evidence="2" id="KW-0472">Membrane</keyword>
<sequence>MARPEAITMVYRRKLPYDTHPLFSQRQILIITSLIGAALCLLTINASGDLTYTVSLLFLFLSTFLAACDLNCYAMTKIKQPEEELRWPQVVTIVADLFLAIVLQLSVWASADAVEHLSPGSRVCAAHAALTDLLCSLLHAYCFWKQVEARWMTKWLAGLQKEPCKQCGHKPDEDVSVGPDQRSPATRGRPSGERASPTQDQNSRMEEGNLIDSDLGSAYEHVENTE</sequence>
<keyword evidence="2" id="KW-1133">Transmembrane helix</keyword>
<organism evidence="3 4">
    <name type="scientific">Passalora fulva</name>
    <name type="common">Tomato leaf mold</name>
    <name type="synonym">Cladosporium fulvum</name>
    <dbReference type="NCBI Taxonomy" id="5499"/>
    <lineage>
        <taxon>Eukaryota</taxon>
        <taxon>Fungi</taxon>
        <taxon>Dikarya</taxon>
        <taxon>Ascomycota</taxon>
        <taxon>Pezizomycotina</taxon>
        <taxon>Dothideomycetes</taxon>
        <taxon>Dothideomycetidae</taxon>
        <taxon>Mycosphaerellales</taxon>
        <taxon>Mycosphaerellaceae</taxon>
        <taxon>Fulvia</taxon>
    </lineage>
</organism>
<protein>
    <submittedName>
        <fullName evidence="3">Uncharacterized protein</fullName>
    </submittedName>
</protein>
<dbReference type="KEGG" id="ffu:CLAFUR5_04476"/>
<reference evidence="3" key="1">
    <citation type="submission" date="2021-12" db="EMBL/GenBank/DDBJ databases">
        <authorList>
            <person name="Zaccaron A."/>
            <person name="Stergiopoulos I."/>
        </authorList>
    </citation>
    <scope>NUCLEOTIDE SEQUENCE</scope>
    <source>
        <strain evidence="3">Race5_Kim</strain>
    </source>
</reference>
<reference evidence="3" key="2">
    <citation type="journal article" date="2022" name="Microb. Genom.">
        <title>A chromosome-scale genome assembly of the tomato pathogen Cladosporium fulvum reveals a compartmentalized genome architecture and the presence of a dispensable chromosome.</title>
        <authorList>
            <person name="Zaccaron A.Z."/>
            <person name="Chen L.H."/>
            <person name="Samaras A."/>
            <person name="Stergiopoulos I."/>
        </authorList>
    </citation>
    <scope>NUCLEOTIDE SEQUENCE</scope>
    <source>
        <strain evidence="3">Race5_Kim</strain>
    </source>
</reference>
<feature type="transmembrane region" description="Helical" evidence="2">
    <location>
        <begin position="85"/>
        <end position="105"/>
    </location>
</feature>
<dbReference type="AlphaFoldDB" id="A0A9Q8LGJ5"/>
<dbReference type="Proteomes" id="UP000756132">
    <property type="component" value="Chromosome 4"/>
</dbReference>
<dbReference type="GeneID" id="71984354"/>
<feature type="transmembrane region" description="Helical" evidence="2">
    <location>
        <begin position="52"/>
        <end position="73"/>
    </location>
</feature>